<dbReference type="CDD" id="cd03506">
    <property type="entry name" value="Delta6-FADS-like"/>
    <property type="match status" value="1"/>
</dbReference>
<comment type="caution">
    <text evidence="3">The sequence shown here is derived from an EMBL/GenBank/DDBJ whole genome shotgun (WGS) entry which is preliminary data.</text>
</comment>
<dbReference type="InterPro" id="IPR005804">
    <property type="entry name" value="FA_desaturase_dom"/>
</dbReference>
<organism evidence="3 4">
    <name type="scientific">Chitinophaga cymbidii</name>
    <dbReference type="NCBI Taxonomy" id="1096750"/>
    <lineage>
        <taxon>Bacteria</taxon>
        <taxon>Pseudomonadati</taxon>
        <taxon>Bacteroidota</taxon>
        <taxon>Chitinophagia</taxon>
        <taxon>Chitinophagales</taxon>
        <taxon>Chitinophagaceae</taxon>
        <taxon>Chitinophaga</taxon>
    </lineage>
</organism>
<proteinExistence type="predicted"/>
<feature type="transmembrane region" description="Helical" evidence="1">
    <location>
        <begin position="38"/>
        <end position="59"/>
    </location>
</feature>
<keyword evidence="1" id="KW-0472">Membrane</keyword>
<dbReference type="Proteomes" id="UP000321436">
    <property type="component" value="Unassembled WGS sequence"/>
</dbReference>
<keyword evidence="4" id="KW-1185">Reference proteome</keyword>
<dbReference type="GO" id="GO:0008610">
    <property type="term" value="P:lipid biosynthetic process"/>
    <property type="evidence" value="ECO:0007669"/>
    <property type="project" value="UniProtKB-ARBA"/>
</dbReference>
<keyword evidence="1" id="KW-0812">Transmembrane</keyword>
<reference evidence="3 4" key="1">
    <citation type="submission" date="2019-07" db="EMBL/GenBank/DDBJ databases">
        <title>Whole genome shotgun sequence of Chitinophaga cymbidii NBRC 109752.</title>
        <authorList>
            <person name="Hosoyama A."/>
            <person name="Uohara A."/>
            <person name="Ohji S."/>
            <person name="Ichikawa N."/>
        </authorList>
    </citation>
    <scope>NUCLEOTIDE SEQUENCE [LARGE SCALE GENOMIC DNA]</scope>
    <source>
        <strain evidence="3 4">NBRC 109752</strain>
    </source>
</reference>
<dbReference type="PANTHER" id="PTHR19353:SF19">
    <property type="entry name" value="DELTA(5) FATTY ACID DESATURASE C-RELATED"/>
    <property type="match status" value="1"/>
</dbReference>
<evidence type="ECO:0000313" key="4">
    <source>
        <dbReference type="Proteomes" id="UP000321436"/>
    </source>
</evidence>
<dbReference type="Pfam" id="PF00487">
    <property type="entry name" value="FA_desaturase"/>
    <property type="match status" value="1"/>
</dbReference>
<dbReference type="GO" id="GO:0016717">
    <property type="term" value="F:oxidoreductase activity, acting on paired donors, with oxidation of a pair of donors resulting in the reduction of molecular oxygen to two molecules of water"/>
    <property type="evidence" value="ECO:0007669"/>
    <property type="project" value="TreeGrafter"/>
</dbReference>
<dbReference type="AlphaFoldDB" id="A0A512RJG7"/>
<gene>
    <name evidence="3" type="ORF">CCY01nite_20840</name>
</gene>
<feature type="transmembrane region" description="Helical" evidence="1">
    <location>
        <begin position="202"/>
        <end position="222"/>
    </location>
</feature>
<sequence length="361" mass="41277">MPKVSFNNKNALFFPSLKASVEEYFRENDLKKTGNLHLHIKTIVLIPAAILIYVSLLVFPLHVVPAIFLSALLGFTLACIGFNVMHDACHGSYSTKGWVNDTLGLTLNALGGNAFIWKQKHNIIHHTYTNVDGLDDDIAKSPLMRQCSSQQWVPMHRLQHFYVVLVYGISSFAWVFIMDFVKYLSSKVYRTPLQRMKFSDHFVFWMSKVLYVAFYIVLPILIVGPQAWVIGFVAMHLVMGFTLAIVFQLAHVVEETEFEAVGEDDRIVENEWAIHQIKTTANFSPDDKVVSWFVGGLNYQVEHHLFPRISHVHYPALSKIVEEKCREFNLPYNSLPTMGAAVRSHFRFMRMLGMKPEVVPA</sequence>
<feature type="transmembrane region" description="Helical" evidence="1">
    <location>
        <begin position="161"/>
        <end position="181"/>
    </location>
</feature>
<dbReference type="RefSeq" id="WP_146860446.1">
    <property type="nucleotide sequence ID" value="NZ_BKAU01000001.1"/>
</dbReference>
<feature type="domain" description="Fatty acid desaturase" evidence="2">
    <location>
        <begin position="66"/>
        <end position="335"/>
    </location>
</feature>
<evidence type="ECO:0000259" key="2">
    <source>
        <dbReference type="Pfam" id="PF00487"/>
    </source>
</evidence>
<accession>A0A512RJG7</accession>
<feature type="transmembrane region" description="Helical" evidence="1">
    <location>
        <begin position="228"/>
        <end position="250"/>
    </location>
</feature>
<keyword evidence="1" id="KW-1133">Transmembrane helix</keyword>
<protein>
    <submittedName>
        <fullName evidence="3">Fatty acid desaturase</fullName>
    </submittedName>
</protein>
<dbReference type="OrthoDB" id="104711at2"/>
<name>A0A512RJG7_9BACT</name>
<evidence type="ECO:0000256" key="1">
    <source>
        <dbReference type="SAM" id="Phobius"/>
    </source>
</evidence>
<dbReference type="PIRSF" id="PIRSF015921">
    <property type="entry name" value="FA_sphinglp_des"/>
    <property type="match status" value="1"/>
</dbReference>
<dbReference type="PANTHER" id="PTHR19353">
    <property type="entry name" value="FATTY ACID DESATURASE 2"/>
    <property type="match status" value="1"/>
</dbReference>
<dbReference type="GO" id="GO:0016020">
    <property type="term" value="C:membrane"/>
    <property type="evidence" value="ECO:0007669"/>
    <property type="project" value="TreeGrafter"/>
</dbReference>
<dbReference type="EMBL" id="BKAU01000001">
    <property type="protein sequence ID" value="GEP95824.1"/>
    <property type="molecule type" value="Genomic_DNA"/>
</dbReference>
<dbReference type="InterPro" id="IPR012171">
    <property type="entry name" value="Fatty_acid_desaturase"/>
</dbReference>
<evidence type="ECO:0000313" key="3">
    <source>
        <dbReference type="EMBL" id="GEP95824.1"/>
    </source>
</evidence>
<feature type="transmembrane region" description="Helical" evidence="1">
    <location>
        <begin position="66"/>
        <end position="85"/>
    </location>
</feature>